<evidence type="ECO:0000313" key="2">
    <source>
        <dbReference type="Proteomes" id="UP001595892"/>
    </source>
</evidence>
<dbReference type="EMBL" id="JBHSGG010000033">
    <property type="protein sequence ID" value="MFC4728960.1"/>
    <property type="molecule type" value="Genomic_DNA"/>
</dbReference>
<organism evidence="1 2">
    <name type="scientific">Coralloluteibacterium thermophilum</name>
    <dbReference type="NCBI Taxonomy" id="2707049"/>
    <lineage>
        <taxon>Bacteria</taxon>
        <taxon>Pseudomonadati</taxon>
        <taxon>Pseudomonadota</taxon>
        <taxon>Gammaproteobacteria</taxon>
        <taxon>Lysobacterales</taxon>
        <taxon>Lysobacteraceae</taxon>
        <taxon>Coralloluteibacterium</taxon>
    </lineage>
</organism>
<dbReference type="RefSeq" id="WP_377005027.1">
    <property type="nucleotide sequence ID" value="NZ_JBHSGG010000033.1"/>
</dbReference>
<sequence>MLLKELTANDIKEIAGIASVRAQIDRPEEYQLGETPSPAWDAWRAASANLAARIDSLSSLAKAELTALAWLGRGDSGDDFAALVAHAIRSSDAGDCRYLAAKTPLHTYLSDGARKLGVAI</sequence>
<gene>
    <name evidence="1" type="ORF">ACFO3Q_12360</name>
</gene>
<proteinExistence type="predicted"/>
<keyword evidence="2" id="KW-1185">Reference proteome</keyword>
<comment type="caution">
    <text evidence="1">The sequence shown here is derived from an EMBL/GenBank/DDBJ whole genome shotgun (WGS) entry which is preliminary data.</text>
</comment>
<evidence type="ECO:0000313" key="1">
    <source>
        <dbReference type="EMBL" id="MFC4728960.1"/>
    </source>
</evidence>
<dbReference type="InterPro" id="IPR022254">
    <property type="entry name" value="DUF3775"/>
</dbReference>
<dbReference type="Proteomes" id="UP001595892">
    <property type="component" value="Unassembled WGS sequence"/>
</dbReference>
<dbReference type="Pfam" id="PF12616">
    <property type="entry name" value="DUF3775"/>
    <property type="match status" value="1"/>
</dbReference>
<reference evidence="2" key="1">
    <citation type="journal article" date="2019" name="Int. J. Syst. Evol. Microbiol.">
        <title>The Global Catalogue of Microorganisms (GCM) 10K type strain sequencing project: providing services to taxonomists for standard genome sequencing and annotation.</title>
        <authorList>
            <consortium name="The Broad Institute Genomics Platform"/>
            <consortium name="The Broad Institute Genome Sequencing Center for Infectious Disease"/>
            <person name="Wu L."/>
            <person name="Ma J."/>
        </authorList>
    </citation>
    <scope>NUCLEOTIDE SEQUENCE [LARGE SCALE GENOMIC DNA]</scope>
    <source>
        <strain evidence="2">CGMCC 1.13574</strain>
    </source>
</reference>
<name>A0ABV9NPK0_9GAMM</name>
<protein>
    <submittedName>
        <fullName evidence="1">DUF3775 domain-containing protein</fullName>
    </submittedName>
</protein>
<accession>A0ABV9NPK0</accession>